<dbReference type="GeneID" id="31362886"/>
<dbReference type="RefSeq" id="XP_020431835.1">
    <property type="nucleotide sequence ID" value="XM_020578240.1"/>
</dbReference>
<dbReference type="InterPro" id="IPR036069">
    <property type="entry name" value="DUF34/NIF3_sf"/>
</dbReference>
<dbReference type="Proteomes" id="UP000001396">
    <property type="component" value="Unassembled WGS sequence"/>
</dbReference>
<evidence type="ECO:0000313" key="1">
    <source>
        <dbReference type="EMBL" id="EFA79714.1"/>
    </source>
</evidence>
<reference evidence="1 2" key="1">
    <citation type="journal article" date="2011" name="Genome Res.">
        <title>Phylogeny-wide analysis of social amoeba genomes highlights ancient origins for complex intercellular communication.</title>
        <authorList>
            <person name="Heidel A.J."/>
            <person name="Lawal H.M."/>
            <person name="Felder M."/>
            <person name="Schilde C."/>
            <person name="Helps N.R."/>
            <person name="Tunggal B."/>
            <person name="Rivero F."/>
            <person name="John U."/>
            <person name="Schleicher M."/>
            <person name="Eichinger L."/>
            <person name="Platzer M."/>
            <person name="Noegel A.A."/>
            <person name="Schaap P."/>
            <person name="Gloeckner G."/>
        </authorList>
    </citation>
    <scope>NUCLEOTIDE SEQUENCE [LARGE SCALE GENOMIC DNA]</scope>
    <source>
        <strain evidence="2">ATCC 26659 / Pp 5 / PN500</strain>
    </source>
</reference>
<dbReference type="STRING" id="670386.D3BFV4"/>
<dbReference type="Gene3D" id="3.30.70.120">
    <property type="match status" value="1"/>
</dbReference>
<dbReference type="OMA" id="YDHCAWQ"/>
<proteinExistence type="predicted"/>
<protein>
    <recommendedName>
        <fullName evidence="3">NGG1p interacting factor NIF3</fullName>
    </recommendedName>
</protein>
<gene>
    <name evidence="1" type="ORF">PPL_07405</name>
</gene>
<dbReference type="InterPro" id="IPR015867">
    <property type="entry name" value="N-reg_PII/ATP_PRibTrfase_C"/>
</dbReference>
<evidence type="ECO:0008006" key="3">
    <source>
        <dbReference type="Google" id="ProtNLM"/>
    </source>
</evidence>
<dbReference type="AlphaFoldDB" id="D3BFV4"/>
<accession>D3BFV4</accession>
<dbReference type="SUPFAM" id="SSF102705">
    <property type="entry name" value="NIF3 (NGG1p interacting factor 3)-like"/>
    <property type="match status" value="1"/>
</dbReference>
<dbReference type="InParanoid" id="D3BFV4"/>
<organism evidence="1 2">
    <name type="scientific">Heterostelium pallidum (strain ATCC 26659 / Pp 5 / PN500)</name>
    <name type="common">Cellular slime mold</name>
    <name type="synonym">Polysphondylium pallidum</name>
    <dbReference type="NCBI Taxonomy" id="670386"/>
    <lineage>
        <taxon>Eukaryota</taxon>
        <taxon>Amoebozoa</taxon>
        <taxon>Evosea</taxon>
        <taxon>Eumycetozoa</taxon>
        <taxon>Dictyostelia</taxon>
        <taxon>Acytosteliales</taxon>
        <taxon>Acytosteliaceae</taxon>
        <taxon>Heterostelium</taxon>
    </lineage>
</organism>
<dbReference type="FunFam" id="3.30.70.120:FF:000006">
    <property type="entry name" value="GTP cyclohydrolase 1 type 2 homolog"/>
    <property type="match status" value="1"/>
</dbReference>
<dbReference type="PANTHER" id="PTHR41774">
    <property type="match status" value="1"/>
</dbReference>
<sequence length="112" mass="13089">MIWACSYRFSHTLFHFHKLEALEKVKNALFDAGGGKVGNYDRCCWQVKGAGQFRPLGGANPHIGQIDKIEQVEEWRVEMMIEEQYIKQCIKAMREAHPYETPVYYIQTHVEL</sequence>
<evidence type="ECO:0000313" key="2">
    <source>
        <dbReference type="Proteomes" id="UP000001396"/>
    </source>
</evidence>
<dbReference type="EMBL" id="ADBJ01000032">
    <property type="protein sequence ID" value="EFA79714.1"/>
    <property type="molecule type" value="Genomic_DNA"/>
</dbReference>
<comment type="caution">
    <text evidence="1">The sequence shown here is derived from an EMBL/GenBank/DDBJ whole genome shotgun (WGS) entry which is preliminary data.</text>
</comment>
<keyword evidence="2" id="KW-1185">Reference proteome</keyword>
<dbReference type="PANTHER" id="PTHR41774:SF1">
    <property type="entry name" value="NGG1P INTERACTING FACTOR NIF3"/>
    <property type="match status" value="1"/>
</dbReference>
<name>D3BFV4_HETP5</name>